<sequence>MTGRASPPADAGWRPRDCHAHSTFSDGALEPRDVVATARARGVRPSITDHLSGDVSLSVATVAQVRAYLGALESLAASDAPDLARGGEFCWHDALWRELPAELWDRFTHTVGSLHAVWLDDGTSLHAFQRRWPDGLTADAYMDSHVENLERFAVEMPVDVLAHPTLLPLALRKRPLEELWTEAREERAVRALAAAGVAFEVSNRYRPHERFVRRAVDAGVRLSLGSDGHTPEQVADVAWPLSVARALGVRDEDLYDPDAHGRRRHDR</sequence>
<keyword evidence="2" id="KW-1185">Reference proteome</keyword>
<evidence type="ECO:0000313" key="2">
    <source>
        <dbReference type="Proteomes" id="UP000019151"/>
    </source>
</evidence>
<dbReference type="HOGENOM" id="CLU_1041140_0_0_0"/>
<dbReference type="InParanoid" id="W0RG99"/>
<organism evidence="1 2">
    <name type="scientific">Gemmatirosa kalamazoonensis</name>
    <dbReference type="NCBI Taxonomy" id="861299"/>
    <lineage>
        <taxon>Bacteria</taxon>
        <taxon>Pseudomonadati</taxon>
        <taxon>Gemmatimonadota</taxon>
        <taxon>Gemmatimonadia</taxon>
        <taxon>Gemmatimonadales</taxon>
        <taxon>Gemmatimonadaceae</taxon>
        <taxon>Gemmatirosa</taxon>
    </lineage>
</organism>
<dbReference type="GO" id="GO:0042578">
    <property type="term" value="F:phosphoric ester hydrolase activity"/>
    <property type="evidence" value="ECO:0007669"/>
    <property type="project" value="TreeGrafter"/>
</dbReference>
<dbReference type="PANTHER" id="PTHR36928:SF1">
    <property type="entry name" value="PHOSPHATASE YCDX-RELATED"/>
    <property type="match status" value="1"/>
</dbReference>
<dbReference type="Proteomes" id="UP000019151">
    <property type="component" value="Chromosome"/>
</dbReference>
<dbReference type="RefSeq" id="WP_025411602.1">
    <property type="nucleotide sequence ID" value="NZ_CP007128.1"/>
</dbReference>
<dbReference type="PANTHER" id="PTHR36928">
    <property type="entry name" value="PHOSPHATASE YCDX-RELATED"/>
    <property type="match status" value="1"/>
</dbReference>
<dbReference type="Gene3D" id="3.20.20.140">
    <property type="entry name" value="Metal-dependent hydrolases"/>
    <property type="match status" value="1"/>
</dbReference>
<dbReference type="SUPFAM" id="SSF89550">
    <property type="entry name" value="PHP domain-like"/>
    <property type="match status" value="1"/>
</dbReference>
<dbReference type="GO" id="GO:0008270">
    <property type="term" value="F:zinc ion binding"/>
    <property type="evidence" value="ECO:0007669"/>
    <property type="project" value="TreeGrafter"/>
</dbReference>
<gene>
    <name evidence="1" type="ORF">J421_2592</name>
</gene>
<dbReference type="STRING" id="861299.J421_2592"/>
<proteinExistence type="predicted"/>
<dbReference type="eggNOG" id="COG1387">
    <property type="taxonomic scope" value="Bacteria"/>
</dbReference>
<dbReference type="InterPro" id="IPR016195">
    <property type="entry name" value="Pol/histidinol_Pase-like"/>
</dbReference>
<reference evidence="1 2" key="1">
    <citation type="journal article" date="2014" name="Genome Announc.">
        <title>Genome Sequence and Methylome of Soil Bacterium Gemmatirosa kalamazoonensis KBS708T, a Member of the Rarely Cultivated Gemmatimonadetes Phylum.</title>
        <authorList>
            <person name="Debruyn J.M."/>
            <person name="Radosevich M."/>
            <person name="Wommack K.E."/>
            <person name="Polson S.W."/>
            <person name="Hauser L.J."/>
            <person name="Fawaz M.N."/>
            <person name="Korlach J."/>
            <person name="Tsai Y.C."/>
        </authorList>
    </citation>
    <scope>NUCLEOTIDE SEQUENCE [LARGE SCALE GENOMIC DNA]</scope>
    <source>
        <strain evidence="1 2">KBS708</strain>
    </source>
</reference>
<dbReference type="KEGG" id="gba:J421_2592"/>
<protein>
    <submittedName>
        <fullName evidence="1">PHP domain protein</fullName>
    </submittedName>
</protein>
<dbReference type="AlphaFoldDB" id="W0RG99"/>
<dbReference type="GO" id="GO:0005829">
    <property type="term" value="C:cytosol"/>
    <property type="evidence" value="ECO:0007669"/>
    <property type="project" value="TreeGrafter"/>
</dbReference>
<dbReference type="EMBL" id="CP007128">
    <property type="protein sequence ID" value="AHG90129.1"/>
    <property type="molecule type" value="Genomic_DNA"/>
</dbReference>
<evidence type="ECO:0000313" key="1">
    <source>
        <dbReference type="EMBL" id="AHG90129.1"/>
    </source>
</evidence>
<accession>W0RG99</accession>
<name>W0RG99_9BACT</name>
<dbReference type="OrthoDB" id="6637113at2"/>
<dbReference type="InterPro" id="IPR050243">
    <property type="entry name" value="PHP_phosphatase"/>
</dbReference>